<dbReference type="CDD" id="cd00082">
    <property type="entry name" value="HisKA"/>
    <property type="match status" value="1"/>
</dbReference>
<keyword evidence="8" id="KW-0732">Signal</keyword>
<name>A0A0K6HPL0_9HYPH</name>
<evidence type="ECO:0000256" key="2">
    <source>
        <dbReference type="ARBA" id="ARBA00012438"/>
    </source>
</evidence>
<dbReference type="Pfam" id="PF00512">
    <property type="entry name" value="HisKA"/>
    <property type="match status" value="1"/>
</dbReference>
<dbReference type="EMBL" id="CYHE01000002">
    <property type="protein sequence ID" value="CUA92814.1"/>
    <property type="molecule type" value="Genomic_DNA"/>
</dbReference>
<protein>
    <recommendedName>
        <fullName evidence="2">histidine kinase</fullName>
        <ecNumber evidence="2">2.7.13.3</ecNumber>
    </recommendedName>
</protein>
<evidence type="ECO:0000259" key="9">
    <source>
        <dbReference type="PROSITE" id="PS50109"/>
    </source>
</evidence>
<dbReference type="SUPFAM" id="SSF55874">
    <property type="entry name" value="ATPase domain of HSP90 chaperone/DNA topoisomerase II/histidine kinase"/>
    <property type="match status" value="1"/>
</dbReference>
<dbReference type="SMART" id="SM00388">
    <property type="entry name" value="HisKA"/>
    <property type="match status" value="1"/>
</dbReference>
<dbReference type="InterPro" id="IPR005467">
    <property type="entry name" value="His_kinase_dom"/>
</dbReference>
<proteinExistence type="predicted"/>
<feature type="chain" id="PRO_5005504673" description="histidine kinase" evidence="8">
    <location>
        <begin position="45"/>
        <end position="840"/>
    </location>
</feature>
<dbReference type="Pfam" id="PF13188">
    <property type="entry name" value="PAS_8"/>
    <property type="match status" value="1"/>
</dbReference>
<dbReference type="Pfam" id="PF02518">
    <property type="entry name" value="HATPase_c"/>
    <property type="match status" value="1"/>
</dbReference>
<keyword evidence="4" id="KW-0808">Transferase</keyword>
<dbReference type="Gene3D" id="1.10.287.130">
    <property type="match status" value="1"/>
</dbReference>
<dbReference type="InterPro" id="IPR050736">
    <property type="entry name" value="Sensor_HK_Regulatory"/>
</dbReference>
<keyword evidence="3" id="KW-0597">Phosphoprotein</keyword>
<dbReference type="EC" id="2.7.13.3" evidence="2"/>
<accession>A0A0K6HPL0</accession>
<keyword evidence="6" id="KW-0902">Two-component regulatory system</keyword>
<dbReference type="PANTHER" id="PTHR43711:SF1">
    <property type="entry name" value="HISTIDINE KINASE 1"/>
    <property type="match status" value="1"/>
</dbReference>
<dbReference type="SUPFAM" id="SSF55785">
    <property type="entry name" value="PYP-like sensor domain (PAS domain)"/>
    <property type="match status" value="3"/>
</dbReference>
<keyword evidence="7" id="KW-0812">Transmembrane</keyword>
<feature type="transmembrane region" description="Helical" evidence="7">
    <location>
        <begin position="57"/>
        <end position="78"/>
    </location>
</feature>
<dbReference type="AlphaFoldDB" id="A0A0K6HPL0"/>
<keyword evidence="7" id="KW-0472">Membrane</keyword>
<feature type="signal peptide" evidence="8">
    <location>
        <begin position="1"/>
        <end position="44"/>
    </location>
</feature>
<evidence type="ECO:0000256" key="4">
    <source>
        <dbReference type="ARBA" id="ARBA00022679"/>
    </source>
</evidence>
<dbReference type="Gene3D" id="3.30.450.20">
    <property type="entry name" value="PAS domain"/>
    <property type="match status" value="3"/>
</dbReference>
<dbReference type="CDD" id="cd00075">
    <property type="entry name" value="HATPase"/>
    <property type="match status" value="1"/>
</dbReference>
<dbReference type="Proteomes" id="UP000183900">
    <property type="component" value="Unassembled WGS sequence"/>
</dbReference>
<sequence>MPVDGGSRLRKGAGRRRRILKTLSLSGVSAFALAASMGSSLAQAASASNGQFGADQIVWLAALGGACAFAVTASFAFLRNRRTSAARIDALSRENRDLKLFVDRLESMLNTEEQRIIAWTGLGERQGLTPHVWGNLPDSCGAPRSAAQLLSFGSWLDAKSAELLEDHLARLRSIGEAFCITLETRHRTYIEAVGRTAGAASVLRLRDLTGDRQSQAELAARNARLSGELYMLHALLEAMPAPAWQTDAEGKVNWANRAYARAVDCASPEAAVSGAVEFLDAPAREAMSRERNDDGCFRSRMPIVAAGERRVFEVTDVRSNVGSAGIAIDISELDRTKKELKRTEEFHGRTLDQLATAVAIYGADRKLQFYNAAFRALWDLDTAFLDGQPEDGIVLDTLRAGRKLPEQADYRVWRTKMLESYQSLEARESWWHLPDGRTLRVIANPHPQGGVTYIYENVTERLDLESRYNALIRVQGETLDNLSEAVAVFGSDGRLRLWNPAFSEIWAMPEDQLSVMPHVNDIVNTCAANTGEMEAWRRLAGSITGLMDSRTHLAGRMERRDGSVLDYATVPLPDGGTLVTFVNVTDSVNVERALVEKNEALQQADDLKNAFIQHVSYELRSPLTNIIGFAQLLSDPKFGELSDKQGEYAEYILSSSSALLAIINDILDLATIDAGIMELDLSEVDVAQTVSAAVEGLKDRLVESQIVLRTHVPDDIGTMLADERRLRQVLFNLISNAVRYSEEGGIIDVTCKRQGANVVFTVKDHGCGIPQEMIEAVFNRFVGHDSGSRRRGAGLGLSIVKSFVELHGGQVEIQSREGSGTTVTCTFPAKPEVTGRVAAE</sequence>
<dbReference type="SMART" id="SM00091">
    <property type="entry name" value="PAS"/>
    <property type="match status" value="3"/>
</dbReference>
<evidence type="ECO:0000256" key="7">
    <source>
        <dbReference type="SAM" id="Phobius"/>
    </source>
</evidence>
<dbReference type="Pfam" id="PF12860">
    <property type="entry name" value="PAS_7"/>
    <property type="match status" value="2"/>
</dbReference>
<evidence type="ECO:0000256" key="8">
    <source>
        <dbReference type="SAM" id="SignalP"/>
    </source>
</evidence>
<dbReference type="InterPro" id="IPR035965">
    <property type="entry name" value="PAS-like_dom_sf"/>
</dbReference>
<dbReference type="SUPFAM" id="SSF47384">
    <property type="entry name" value="Homodimeric domain of signal transducing histidine kinase"/>
    <property type="match status" value="1"/>
</dbReference>
<comment type="catalytic activity">
    <reaction evidence="1">
        <text>ATP + protein L-histidine = ADP + protein N-phospho-L-histidine.</text>
        <dbReference type="EC" id="2.7.13.3"/>
    </reaction>
</comment>
<evidence type="ECO:0000256" key="1">
    <source>
        <dbReference type="ARBA" id="ARBA00000085"/>
    </source>
</evidence>
<evidence type="ECO:0000256" key="3">
    <source>
        <dbReference type="ARBA" id="ARBA00022553"/>
    </source>
</evidence>
<keyword evidence="11" id="KW-1185">Reference proteome</keyword>
<dbReference type="InterPro" id="IPR000014">
    <property type="entry name" value="PAS"/>
</dbReference>
<dbReference type="InterPro" id="IPR003594">
    <property type="entry name" value="HATPase_dom"/>
</dbReference>
<dbReference type="PRINTS" id="PR00344">
    <property type="entry name" value="BCTRLSENSOR"/>
</dbReference>
<keyword evidence="5 10" id="KW-0418">Kinase</keyword>
<dbReference type="PROSITE" id="PS50109">
    <property type="entry name" value="HIS_KIN"/>
    <property type="match status" value="1"/>
</dbReference>
<keyword evidence="7" id="KW-1133">Transmembrane helix</keyword>
<organism evidence="10 11">
    <name type="scientific">Pannonibacter indicus</name>
    <dbReference type="NCBI Taxonomy" id="466044"/>
    <lineage>
        <taxon>Bacteria</taxon>
        <taxon>Pseudomonadati</taxon>
        <taxon>Pseudomonadota</taxon>
        <taxon>Alphaproteobacteria</taxon>
        <taxon>Hyphomicrobiales</taxon>
        <taxon>Stappiaceae</taxon>
        <taxon>Pannonibacter</taxon>
    </lineage>
</organism>
<dbReference type="InterPro" id="IPR036097">
    <property type="entry name" value="HisK_dim/P_sf"/>
</dbReference>
<dbReference type="PANTHER" id="PTHR43711">
    <property type="entry name" value="TWO-COMPONENT HISTIDINE KINASE"/>
    <property type="match status" value="1"/>
</dbReference>
<evidence type="ECO:0000313" key="11">
    <source>
        <dbReference type="Proteomes" id="UP000183900"/>
    </source>
</evidence>
<dbReference type="Gene3D" id="3.30.565.10">
    <property type="entry name" value="Histidine kinase-like ATPase, C-terminal domain"/>
    <property type="match status" value="1"/>
</dbReference>
<dbReference type="GO" id="GO:0000155">
    <property type="term" value="F:phosphorelay sensor kinase activity"/>
    <property type="evidence" value="ECO:0007669"/>
    <property type="project" value="InterPro"/>
</dbReference>
<dbReference type="InterPro" id="IPR003661">
    <property type="entry name" value="HisK_dim/P_dom"/>
</dbReference>
<evidence type="ECO:0000313" key="10">
    <source>
        <dbReference type="EMBL" id="CUA92814.1"/>
    </source>
</evidence>
<dbReference type="FunFam" id="3.30.565.10:FF:000006">
    <property type="entry name" value="Sensor histidine kinase WalK"/>
    <property type="match status" value="1"/>
</dbReference>
<reference evidence="11" key="1">
    <citation type="submission" date="2015-08" db="EMBL/GenBank/DDBJ databases">
        <authorList>
            <person name="Varghese N."/>
        </authorList>
    </citation>
    <scope>NUCLEOTIDE SEQUENCE [LARGE SCALE GENOMIC DNA]</scope>
    <source>
        <strain evidence="11">DSM 23407</strain>
    </source>
</reference>
<evidence type="ECO:0000256" key="5">
    <source>
        <dbReference type="ARBA" id="ARBA00022777"/>
    </source>
</evidence>
<gene>
    <name evidence="10" type="ORF">Ga0061067_102145</name>
</gene>
<dbReference type="InterPro" id="IPR004358">
    <property type="entry name" value="Sig_transdc_His_kin-like_C"/>
</dbReference>
<dbReference type="InterPro" id="IPR036890">
    <property type="entry name" value="HATPase_C_sf"/>
</dbReference>
<dbReference type="SMART" id="SM00387">
    <property type="entry name" value="HATPase_c"/>
    <property type="match status" value="1"/>
</dbReference>
<dbReference type="RefSeq" id="WP_208975527.1">
    <property type="nucleotide sequence ID" value="NZ_CYHE01000002.1"/>
</dbReference>
<feature type="domain" description="Histidine kinase" evidence="9">
    <location>
        <begin position="614"/>
        <end position="831"/>
    </location>
</feature>
<evidence type="ECO:0000256" key="6">
    <source>
        <dbReference type="ARBA" id="ARBA00023012"/>
    </source>
</evidence>